<name>A0AAD5XUD9_9FUNG</name>
<dbReference type="Gene3D" id="3.90.226.10">
    <property type="entry name" value="2-enoyl-CoA Hydratase, Chain A, domain 1"/>
    <property type="match status" value="1"/>
</dbReference>
<dbReference type="Pfam" id="PF11918">
    <property type="entry name" value="Peptidase_S41_N"/>
    <property type="match status" value="1"/>
</dbReference>
<protein>
    <recommendedName>
        <fullName evidence="1">Tail specific protease domain-containing protein</fullName>
    </recommendedName>
</protein>
<reference evidence="2" key="1">
    <citation type="submission" date="2020-05" db="EMBL/GenBank/DDBJ databases">
        <title>Phylogenomic resolution of chytrid fungi.</title>
        <authorList>
            <person name="Stajich J.E."/>
            <person name="Amses K."/>
            <person name="Simmons R."/>
            <person name="Seto K."/>
            <person name="Myers J."/>
            <person name="Bonds A."/>
            <person name="Quandt C.A."/>
            <person name="Barry K."/>
            <person name="Liu P."/>
            <person name="Grigoriev I."/>
            <person name="Longcore J.E."/>
            <person name="James T.Y."/>
        </authorList>
    </citation>
    <scope>NUCLEOTIDE SEQUENCE</scope>
    <source>
        <strain evidence="2">JEL0379</strain>
    </source>
</reference>
<dbReference type="GO" id="GO:0006508">
    <property type="term" value="P:proteolysis"/>
    <property type="evidence" value="ECO:0007669"/>
    <property type="project" value="InterPro"/>
</dbReference>
<dbReference type="PANTHER" id="PTHR11261:SF3">
    <property type="entry name" value="RETINOL-BINDING PROTEIN 3"/>
    <property type="match status" value="1"/>
</dbReference>
<dbReference type="Pfam" id="PF03572">
    <property type="entry name" value="Peptidase_S41"/>
    <property type="match status" value="1"/>
</dbReference>
<evidence type="ECO:0000313" key="3">
    <source>
        <dbReference type="Proteomes" id="UP001212152"/>
    </source>
</evidence>
<sequence length="344" mass="36832">MTSASKFEGPVRLLTQRLRENYVIPDAGSQVAAHIEARLEAGAYDALADEEALATVLSEDLLHVNNDGHLQVTFSKTVLEEDIPPCQDEELPIDEADGIDQRMWGGAEIINYGVKKVESLKGGIGLIAFQGFLPAALAGPAITAAFTLVSSSAALILDLRTCFGGDGDCADFALSYLVPRRIPTTDTYWRPSNTTEQRATADYVPGPRYLSKRPVYVLTSDKTFSCAEKFTGTLQAFKRATIVGEATGGAGHPCHSFKISNHLAAAISIGTTTNRVTGRGWEGTGITPDVKCGAEDALEVAHALALRAVKDNGLEGPGMIRQMLARDRKTELEGLEKKLEALGL</sequence>
<evidence type="ECO:0000313" key="2">
    <source>
        <dbReference type="EMBL" id="KAJ3182089.1"/>
    </source>
</evidence>
<organism evidence="2 3">
    <name type="scientific">Geranomyces variabilis</name>
    <dbReference type="NCBI Taxonomy" id="109894"/>
    <lineage>
        <taxon>Eukaryota</taxon>
        <taxon>Fungi</taxon>
        <taxon>Fungi incertae sedis</taxon>
        <taxon>Chytridiomycota</taxon>
        <taxon>Chytridiomycota incertae sedis</taxon>
        <taxon>Chytridiomycetes</taxon>
        <taxon>Spizellomycetales</taxon>
        <taxon>Powellomycetaceae</taxon>
        <taxon>Geranomyces</taxon>
    </lineage>
</organism>
<dbReference type="PANTHER" id="PTHR11261">
    <property type="entry name" value="INTERPHOTORECEPTOR RETINOID-BINDING PROTEIN"/>
    <property type="match status" value="1"/>
</dbReference>
<dbReference type="InterPro" id="IPR005151">
    <property type="entry name" value="Tail-specific_protease"/>
</dbReference>
<dbReference type="GO" id="GO:0008236">
    <property type="term" value="F:serine-type peptidase activity"/>
    <property type="evidence" value="ECO:0007669"/>
    <property type="project" value="InterPro"/>
</dbReference>
<keyword evidence="3" id="KW-1185">Reference proteome</keyword>
<accession>A0AAD5XUD9</accession>
<dbReference type="SUPFAM" id="SSF52096">
    <property type="entry name" value="ClpP/crotonase"/>
    <property type="match status" value="1"/>
</dbReference>
<dbReference type="Gene3D" id="3.30.750.44">
    <property type="match status" value="1"/>
</dbReference>
<evidence type="ECO:0000259" key="1">
    <source>
        <dbReference type="SMART" id="SM00245"/>
    </source>
</evidence>
<gene>
    <name evidence="2" type="ORF">HDU87_000435</name>
</gene>
<dbReference type="AlphaFoldDB" id="A0AAD5XUD9"/>
<dbReference type="SMART" id="SM00245">
    <property type="entry name" value="TSPc"/>
    <property type="match status" value="1"/>
</dbReference>
<dbReference type="EMBL" id="JADGJQ010000010">
    <property type="protein sequence ID" value="KAJ3182089.1"/>
    <property type="molecule type" value="Genomic_DNA"/>
</dbReference>
<proteinExistence type="predicted"/>
<dbReference type="Proteomes" id="UP001212152">
    <property type="component" value="Unassembled WGS sequence"/>
</dbReference>
<dbReference type="CDD" id="cd07563">
    <property type="entry name" value="Peptidase_S41_IRBP"/>
    <property type="match status" value="1"/>
</dbReference>
<comment type="caution">
    <text evidence="2">The sequence shown here is derived from an EMBL/GenBank/DDBJ whole genome shotgun (WGS) entry which is preliminary data.</text>
</comment>
<dbReference type="InterPro" id="IPR029045">
    <property type="entry name" value="ClpP/crotonase-like_dom_sf"/>
</dbReference>
<feature type="domain" description="Tail specific protease" evidence="1">
    <location>
        <begin position="90"/>
        <end position="293"/>
    </location>
</feature>